<evidence type="ECO:0000313" key="5">
    <source>
        <dbReference type="Proteomes" id="UP000241462"/>
    </source>
</evidence>
<reference evidence="4 5" key="1">
    <citation type="journal article" date="2018" name="Mycol. Prog.">
        <title>Coniella lustricola, a new species from submerged detritus.</title>
        <authorList>
            <person name="Raudabaugh D.B."/>
            <person name="Iturriaga T."/>
            <person name="Carver A."/>
            <person name="Mondo S."/>
            <person name="Pangilinan J."/>
            <person name="Lipzen A."/>
            <person name="He G."/>
            <person name="Amirebrahimi M."/>
            <person name="Grigoriev I.V."/>
            <person name="Miller A.N."/>
        </authorList>
    </citation>
    <scope>NUCLEOTIDE SEQUENCE [LARGE SCALE GENOMIC DNA]</scope>
    <source>
        <strain evidence="4 5">B22-T-1</strain>
    </source>
</reference>
<name>A0A2T3A8T3_9PEZI</name>
<keyword evidence="3" id="KW-0732">Signal</keyword>
<keyword evidence="5" id="KW-1185">Reference proteome</keyword>
<evidence type="ECO:0000256" key="1">
    <source>
        <dbReference type="SAM" id="MobiDB-lite"/>
    </source>
</evidence>
<feature type="signal peptide" evidence="3">
    <location>
        <begin position="1"/>
        <end position="19"/>
    </location>
</feature>
<protein>
    <submittedName>
        <fullName evidence="4">Uncharacterized protein</fullName>
    </submittedName>
</protein>
<keyword evidence="2" id="KW-0472">Membrane</keyword>
<organism evidence="4 5">
    <name type="scientific">Coniella lustricola</name>
    <dbReference type="NCBI Taxonomy" id="2025994"/>
    <lineage>
        <taxon>Eukaryota</taxon>
        <taxon>Fungi</taxon>
        <taxon>Dikarya</taxon>
        <taxon>Ascomycota</taxon>
        <taxon>Pezizomycotina</taxon>
        <taxon>Sordariomycetes</taxon>
        <taxon>Sordariomycetidae</taxon>
        <taxon>Diaporthales</taxon>
        <taxon>Schizoparmaceae</taxon>
        <taxon>Coniella</taxon>
    </lineage>
</organism>
<proteinExistence type="predicted"/>
<evidence type="ECO:0000256" key="2">
    <source>
        <dbReference type="SAM" id="Phobius"/>
    </source>
</evidence>
<feature type="compositionally biased region" description="Low complexity" evidence="1">
    <location>
        <begin position="131"/>
        <end position="148"/>
    </location>
</feature>
<dbReference type="OrthoDB" id="3542181at2759"/>
<evidence type="ECO:0000256" key="3">
    <source>
        <dbReference type="SAM" id="SignalP"/>
    </source>
</evidence>
<dbReference type="AlphaFoldDB" id="A0A2T3A8T3"/>
<evidence type="ECO:0000313" key="4">
    <source>
        <dbReference type="EMBL" id="PSR85899.1"/>
    </source>
</evidence>
<sequence length="226" mass="22878">MLAIDFIPLLFGLAQLASAGPLTRPASVDVTLATLTAAESETTAATAFVKGATTISRPASSPPSEDKEAGIQLLEQRDDSHASPQAQQRAEFATSPASTTIAAAAAATSTTAAVAAAAEDSFNESAEEAISSSTQDASTPATTAPPTDNQEVDADLAKEGYSEVTYYSCERYATATLCGWHEPVIYVGKTGGAGRQMARGGGVAGPGLAAAGAAVCGTMLTMMLRR</sequence>
<dbReference type="EMBL" id="KZ678436">
    <property type="protein sequence ID" value="PSR85899.1"/>
    <property type="molecule type" value="Genomic_DNA"/>
</dbReference>
<dbReference type="InParanoid" id="A0A2T3A8T3"/>
<feature type="chain" id="PRO_5015747060" evidence="3">
    <location>
        <begin position="20"/>
        <end position="226"/>
    </location>
</feature>
<keyword evidence="2" id="KW-0812">Transmembrane</keyword>
<accession>A0A2T3A8T3</accession>
<gene>
    <name evidence="4" type="ORF">BD289DRAFT_433250</name>
</gene>
<keyword evidence="2" id="KW-1133">Transmembrane helix</keyword>
<feature type="region of interest" description="Disordered" evidence="1">
    <location>
        <begin position="124"/>
        <end position="152"/>
    </location>
</feature>
<feature type="transmembrane region" description="Helical" evidence="2">
    <location>
        <begin position="203"/>
        <end position="224"/>
    </location>
</feature>
<dbReference type="Proteomes" id="UP000241462">
    <property type="component" value="Unassembled WGS sequence"/>
</dbReference>